<evidence type="ECO:0000259" key="2">
    <source>
        <dbReference type="Pfam" id="PF25794"/>
    </source>
</evidence>
<evidence type="ECO:0000256" key="1">
    <source>
        <dbReference type="SAM" id="MobiDB-lite"/>
    </source>
</evidence>
<organism evidence="3 4">
    <name type="scientific">Nodularia harveyana UHCC-0300</name>
    <dbReference type="NCBI Taxonomy" id="2974287"/>
    <lineage>
        <taxon>Bacteria</taxon>
        <taxon>Bacillati</taxon>
        <taxon>Cyanobacteriota</taxon>
        <taxon>Cyanophyceae</taxon>
        <taxon>Nostocales</taxon>
        <taxon>Nodulariaceae</taxon>
        <taxon>Nodularia</taxon>
    </lineage>
</organism>
<dbReference type="Pfam" id="PF25794">
    <property type="entry name" value="SACS"/>
    <property type="match status" value="1"/>
</dbReference>
<feature type="domain" description="Sacsin/Nov" evidence="2">
    <location>
        <begin position="32"/>
        <end position="120"/>
    </location>
</feature>
<gene>
    <name evidence="3" type="ORF">VB620_19995</name>
</gene>
<dbReference type="InterPro" id="IPR058210">
    <property type="entry name" value="SACS/Nov_dom"/>
</dbReference>
<dbReference type="SUPFAM" id="SSF55874">
    <property type="entry name" value="ATPase domain of HSP90 chaperone/DNA topoisomerase II/histidine kinase"/>
    <property type="match status" value="1"/>
</dbReference>
<protein>
    <recommendedName>
        <fullName evidence="2">Sacsin/Nov domain-containing protein</fullName>
    </recommendedName>
</protein>
<dbReference type="EMBL" id="JAYGHG010000049">
    <property type="protein sequence ID" value="MEA5583612.1"/>
    <property type="molecule type" value="Genomic_DNA"/>
</dbReference>
<dbReference type="NCBIfam" id="NF047352">
    <property type="entry name" value="P_loop_sacsin"/>
    <property type="match status" value="1"/>
</dbReference>
<dbReference type="Gene3D" id="3.30.565.10">
    <property type="entry name" value="Histidine kinase-like ATPase, C-terminal domain"/>
    <property type="match status" value="1"/>
</dbReference>
<feature type="region of interest" description="Disordered" evidence="1">
    <location>
        <begin position="830"/>
        <end position="858"/>
    </location>
</feature>
<keyword evidence="4" id="KW-1185">Reference proteome</keyword>
<proteinExistence type="predicted"/>
<dbReference type="PANTHER" id="PTHR32387">
    <property type="entry name" value="WU:FJ29H11"/>
    <property type="match status" value="1"/>
</dbReference>
<dbReference type="RefSeq" id="WP_323197908.1">
    <property type="nucleotide sequence ID" value="NZ_JAYGHG010000049.1"/>
</dbReference>
<dbReference type="PANTHER" id="PTHR32387:SF0">
    <property type="entry name" value="PROTEIN NO VEIN"/>
    <property type="match status" value="1"/>
</dbReference>
<name>A0ABU5UJ69_9CYAN</name>
<dbReference type="InterPro" id="IPR052957">
    <property type="entry name" value="Auxin_embryo_med"/>
</dbReference>
<feature type="compositionally biased region" description="Polar residues" evidence="1">
    <location>
        <begin position="842"/>
        <end position="852"/>
    </location>
</feature>
<evidence type="ECO:0000313" key="4">
    <source>
        <dbReference type="Proteomes" id="UP001302120"/>
    </source>
</evidence>
<comment type="caution">
    <text evidence="3">The sequence shown here is derived from an EMBL/GenBank/DDBJ whole genome shotgun (WGS) entry which is preliminary data.</text>
</comment>
<reference evidence="3 4" key="1">
    <citation type="submission" date="2023-12" db="EMBL/GenBank/DDBJ databases">
        <title>Baltic Sea Cyanobacteria.</title>
        <authorList>
            <person name="Delbaje E."/>
            <person name="Fewer D.P."/>
            <person name="Shishido T.K."/>
        </authorList>
    </citation>
    <scope>NUCLEOTIDE SEQUENCE [LARGE SCALE GENOMIC DNA]</scope>
    <source>
        <strain evidence="3 4">UHCC-0300</strain>
    </source>
</reference>
<dbReference type="Proteomes" id="UP001302120">
    <property type="component" value="Unassembled WGS sequence"/>
</dbReference>
<dbReference type="InterPro" id="IPR036890">
    <property type="entry name" value="HATPase_C_sf"/>
</dbReference>
<sequence length="1048" mass="120606">MVSNYKQITEKNLIRYGTDIDEYGPVFLTSLYSDRTHFIYELLQNAEDAGATKVIFKLFNDRLEVYHNGRLFTEEDVQGICGLVRSTKKEDLTKIGNFGIGFKSVYAYTDSPEIHSGDEHFFVEHYVRPHAVTTDVIIPGEYTTLFIIKFNLQDLSKAVAYQEIEKHLRKFNPRNLLFLNSIEEISWHLEKGQQGIYKRDILEHDAGYKRVNLKINTSFDNSQETWLIFAKSVPSQPTLKVEVAFLLEKDKKTQQEQIISVSNSKLVVFFPTEKETHLNFLVQGPYRTTPDRAKIPPNESFNQELIETTADLVASVLPKLKDLGLLTVSCLQILPIRASEFTEDAMFLPVFNKVCKAFKENALLPTPDGRYIPATQAKLARSAAFRKLLSDTQLQQLYGDNYTWLSDEISRNTTPELCQYIRDILKVEEIEPDKFASKFSLDFITQQSDDWVAEFYTFLIGQEALWKEETHRKNPPLLNKPFIRLQNNKHVTPFDYHTKRPNAYLPTDVPTSKQTVKREIFAIPEAKTFLERLGLEKPSSYTEVRDHLIRKYKFSKQIDEEQNKKDIQIIEDALQLSSSTERKQLIELLKDTPFLLSINAKTNKQEYQAPEKIYFRSHKLEMYFEGNEAAWFLDEQIFIDRELLGELGIEKEVRLYYTPPNAEGYVIISDNIRNHKRGIKGFDPNFDIDGLAHALDNYTYDKSVYIWNEILLPNRQKLKGRIEFSRYKTYQSSEKTTPNFSKAGNIASYKSWLPNLDKKFLQPCMLSVDHLSDDFIMDKDGELLAICLGVKPRLELVEQANKLGIDPELLSFLINCPPRKQKHLLQQLVKGASSEGAGKNGTGQKTTSSNGISPEPEISSIDYRTALKEVFSRPGKTELNEAIESSPVPNPEARFQKIQDNLRNEKEKEPSTNERFKKIESKKWEAKNNKIRTDLKAIYNGRCQICSETFPKEDGEPYFEGVYLIPYTKARWIDNLGNVLCLCPTCCAKLKHGSVEPIYDIEEQINSIPKIGGKLHIKLCGKDTYITFSEKHIMPLKALLNEAIASEN</sequence>
<evidence type="ECO:0000313" key="3">
    <source>
        <dbReference type="EMBL" id="MEA5583612.1"/>
    </source>
</evidence>
<accession>A0ABU5UJ69</accession>